<dbReference type="PANTHER" id="PTHR48011">
    <property type="entry name" value="CCR4-NOT TRANSCRIPTIONAL COMPLEX SUBUNIT CAF120-RELATED"/>
    <property type="match status" value="1"/>
</dbReference>
<dbReference type="PANTHER" id="PTHR48011:SF4">
    <property type="entry name" value="MITOGEN-ACTIVATED PROTEIN KINASE KINASE KINASE 19"/>
    <property type="match status" value="1"/>
</dbReference>
<dbReference type="EMBL" id="MSIE01000025">
    <property type="protein sequence ID" value="OLF16782.1"/>
    <property type="molecule type" value="Genomic_DNA"/>
</dbReference>
<dbReference type="InterPro" id="IPR001245">
    <property type="entry name" value="Ser-Thr/Tyr_kinase_cat_dom"/>
</dbReference>
<dbReference type="InterPro" id="IPR019734">
    <property type="entry name" value="TPR_rpt"/>
</dbReference>
<dbReference type="InterPro" id="IPR052751">
    <property type="entry name" value="Plant_MAPKKK"/>
</dbReference>
<evidence type="ECO:0000256" key="1">
    <source>
        <dbReference type="PROSITE-ProRule" id="PRU00339"/>
    </source>
</evidence>
<name>A0A1Q8CR16_9PSEU</name>
<dbReference type="Gene3D" id="1.10.510.10">
    <property type="entry name" value="Transferase(Phosphotransferase) domain 1"/>
    <property type="match status" value="1"/>
</dbReference>
<feature type="domain" description="Protein kinase" evidence="2">
    <location>
        <begin position="19"/>
        <end position="285"/>
    </location>
</feature>
<dbReference type="InterPro" id="IPR008266">
    <property type="entry name" value="Tyr_kinase_AS"/>
</dbReference>
<organism evidence="3 4">
    <name type="scientific">Actinophytocola xanthii</name>
    <dbReference type="NCBI Taxonomy" id="1912961"/>
    <lineage>
        <taxon>Bacteria</taxon>
        <taxon>Bacillati</taxon>
        <taxon>Actinomycetota</taxon>
        <taxon>Actinomycetes</taxon>
        <taxon>Pseudonocardiales</taxon>
        <taxon>Pseudonocardiaceae</taxon>
    </lineage>
</organism>
<dbReference type="GO" id="GO:0004672">
    <property type="term" value="F:protein kinase activity"/>
    <property type="evidence" value="ECO:0007669"/>
    <property type="project" value="InterPro"/>
</dbReference>
<dbReference type="Proteomes" id="UP000185596">
    <property type="component" value="Unassembled WGS sequence"/>
</dbReference>
<gene>
    <name evidence="3" type="ORF">BU204_15065</name>
</gene>
<dbReference type="OrthoDB" id="3272402at2"/>
<dbReference type="InterPro" id="IPR011009">
    <property type="entry name" value="Kinase-like_dom_sf"/>
</dbReference>
<dbReference type="STRING" id="1912961.BU204_15065"/>
<protein>
    <recommendedName>
        <fullName evidence="2">Protein kinase domain-containing protein</fullName>
    </recommendedName>
</protein>
<keyword evidence="4" id="KW-1185">Reference proteome</keyword>
<dbReference type="InterPro" id="IPR000719">
    <property type="entry name" value="Prot_kinase_dom"/>
</dbReference>
<evidence type="ECO:0000259" key="2">
    <source>
        <dbReference type="PROSITE" id="PS50011"/>
    </source>
</evidence>
<dbReference type="PROSITE" id="PS00109">
    <property type="entry name" value="PROTEIN_KINASE_TYR"/>
    <property type="match status" value="1"/>
</dbReference>
<evidence type="ECO:0000313" key="3">
    <source>
        <dbReference type="EMBL" id="OLF16782.1"/>
    </source>
</evidence>
<dbReference type="SMART" id="SM00028">
    <property type="entry name" value="TPR"/>
    <property type="match status" value="4"/>
</dbReference>
<sequence>MSTTAGGRWRPGTTVLGEFTVERELAGGGTWRVALVRDRDGGRHTVRRVEVADLVAQHRVLTDVRRWIDLPPHPHLAACRFVRVAGAELLVFAEYAAGGSLADHIADGRLYAGADPVRTVLRLAAEVAWGLDAAHAMGLPHLDVAPANVVLTEDGTAKLTDFATPRPPEHLRHLDADGTIREAPEGAYAAPEQVEDQPVGPAADLWSWAVVVLEMFAGERTWPSGVLADAVLEQLAARERWRVPVPPGVVDLLRRCLRFDPAQRPRSMGEVAATLATALPGHPRPTRPSVLDGPPSGPWRDPRAWLAFAYATAGLDPRTATVFWPSWRSTRRAKAGEDLRAFTEAQRVLDETGGPVLARARLRADTGRAALRAGEVMAGAANLRACVDLLDGRTDEDSRVLLATVLTELAVAAPDQAGPATGADRAIAVAEQLEDHPEVLAGALLARAGTLADLDLYDRARSAYERAGDRAGALAAGTAKARALHAAGAREQAERVLDGLTPADDALAGQVALERATLAAAPADQLHHARRVVDLLTPLVNDAGRHELAADLGRGWFLLARALESLGRREPAMDAYRMTRYLLTEAVVRDGRDELTDKLATAYDREVALADPRAGAEIATRAVELWQRLADLDGPGGWTVELAAAREKLGTALMEAGDEDGAREQFDEVLRLVPEQEIGTSARRRTLAAMAHRQHGVLLRRAGDPMGACGRYRHALYLLADDEEPGFTRVLVLESLSAALGDAGHLDESAQVLAQSTEELAPLVDRGLRGEADLADSYRRLTNARYELGDFHGAQDAAQAGLEVYTRLVGQGRDDLVEAAARLRASYGYLRHRLSDVDGAVVAITAARARLGSDPVVARGLDSQLELLRSLTAMEPDELDGWFDAQREVLAEATTLSGSGLALAASRLVEEVLGSAGWVARTHPGERAFALCGLAGVQLGMSAMPVRRNGAARHGFLAAVEAYGRLVADGRRQYVDDWARAHVGLASLLTVVEDDAGADEVVTDLLAKLADAAPAALPTWRERVVRAVADMRATR</sequence>
<dbReference type="AlphaFoldDB" id="A0A1Q8CR16"/>
<dbReference type="SUPFAM" id="SSF56112">
    <property type="entry name" value="Protein kinase-like (PK-like)"/>
    <property type="match status" value="1"/>
</dbReference>
<dbReference type="Pfam" id="PF07714">
    <property type="entry name" value="PK_Tyr_Ser-Thr"/>
    <property type="match status" value="1"/>
</dbReference>
<accession>A0A1Q8CR16</accession>
<proteinExistence type="predicted"/>
<dbReference type="GO" id="GO:0007165">
    <property type="term" value="P:signal transduction"/>
    <property type="evidence" value="ECO:0007669"/>
    <property type="project" value="TreeGrafter"/>
</dbReference>
<evidence type="ECO:0000313" key="4">
    <source>
        <dbReference type="Proteomes" id="UP000185596"/>
    </source>
</evidence>
<dbReference type="GO" id="GO:0005524">
    <property type="term" value="F:ATP binding"/>
    <property type="evidence" value="ECO:0007669"/>
    <property type="project" value="InterPro"/>
</dbReference>
<comment type="caution">
    <text evidence="3">The sequence shown here is derived from an EMBL/GenBank/DDBJ whole genome shotgun (WGS) entry which is preliminary data.</text>
</comment>
<dbReference type="PROSITE" id="PS50005">
    <property type="entry name" value="TPR"/>
    <property type="match status" value="1"/>
</dbReference>
<dbReference type="Gene3D" id="1.25.40.10">
    <property type="entry name" value="Tetratricopeptide repeat domain"/>
    <property type="match status" value="2"/>
</dbReference>
<dbReference type="PROSITE" id="PS50011">
    <property type="entry name" value="PROTEIN_KINASE_DOM"/>
    <property type="match status" value="1"/>
</dbReference>
<dbReference type="SUPFAM" id="SSF48452">
    <property type="entry name" value="TPR-like"/>
    <property type="match status" value="1"/>
</dbReference>
<keyword evidence="1" id="KW-0802">TPR repeat</keyword>
<feature type="repeat" description="TPR" evidence="1">
    <location>
        <begin position="643"/>
        <end position="676"/>
    </location>
</feature>
<dbReference type="InterPro" id="IPR011990">
    <property type="entry name" value="TPR-like_helical_dom_sf"/>
</dbReference>
<reference evidence="3 4" key="1">
    <citation type="submission" date="2016-12" db="EMBL/GenBank/DDBJ databases">
        <title>The draft genome sequence of Actinophytocola sp. 11-183.</title>
        <authorList>
            <person name="Wang W."/>
            <person name="Yuan L."/>
        </authorList>
    </citation>
    <scope>NUCLEOTIDE SEQUENCE [LARGE SCALE GENOMIC DNA]</scope>
    <source>
        <strain evidence="3 4">11-183</strain>
    </source>
</reference>
<dbReference type="RefSeq" id="WP_075126292.1">
    <property type="nucleotide sequence ID" value="NZ_MSIE01000025.1"/>
</dbReference>